<sequence length="178" mass="19635">MTEDENLVLSRGPEAVGPGEKPELKSKKRRRLARTAKGLSEDQKLLTHELGPDTGKTTRSGKPKSAGNAGRHGQRKRRKTTSEMNATPQAMGSRGRTEVLAKKADSDQEGSSKGSNDLPDRFPLGRCIDILDHELGGLDVLGANKYRKALKSFMVEDSRKLFLLVGDKTIRRIWLDTL</sequence>
<dbReference type="Proteomes" id="UP000516437">
    <property type="component" value="Chromosome 5"/>
</dbReference>
<gene>
    <name evidence="2" type="ORF">CJ030_MR5G017534</name>
</gene>
<feature type="compositionally biased region" description="Basic and acidic residues" evidence="1">
    <location>
        <begin position="95"/>
        <end position="106"/>
    </location>
</feature>
<organism evidence="2 3">
    <name type="scientific">Morella rubra</name>
    <name type="common">Chinese bayberry</name>
    <dbReference type="NCBI Taxonomy" id="262757"/>
    <lineage>
        <taxon>Eukaryota</taxon>
        <taxon>Viridiplantae</taxon>
        <taxon>Streptophyta</taxon>
        <taxon>Embryophyta</taxon>
        <taxon>Tracheophyta</taxon>
        <taxon>Spermatophyta</taxon>
        <taxon>Magnoliopsida</taxon>
        <taxon>eudicotyledons</taxon>
        <taxon>Gunneridae</taxon>
        <taxon>Pentapetalae</taxon>
        <taxon>rosids</taxon>
        <taxon>fabids</taxon>
        <taxon>Fagales</taxon>
        <taxon>Myricaceae</taxon>
        <taxon>Morella</taxon>
    </lineage>
</organism>
<proteinExistence type="predicted"/>
<feature type="region of interest" description="Disordered" evidence="1">
    <location>
        <begin position="1"/>
        <end position="119"/>
    </location>
</feature>
<dbReference type="AlphaFoldDB" id="A0A6A1VPH9"/>
<keyword evidence="3" id="KW-1185">Reference proteome</keyword>
<evidence type="ECO:0000313" key="2">
    <source>
        <dbReference type="EMBL" id="KAB1214791.1"/>
    </source>
</evidence>
<evidence type="ECO:0000256" key="1">
    <source>
        <dbReference type="SAM" id="MobiDB-lite"/>
    </source>
</evidence>
<evidence type="ECO:0000313" key="3">
    <source>
        <dbReference type="Proteomes" id="UP000516437"/>
    </source>
</evidence>
<feature type="compositionally biased region" description="Basic and acidic residues" evidence="1">
    <location>
        <begin position="39"/>
        <end position="51"/>
    </location>
</feature>
<reference evidence="2 3" key="1">
    <citation type="journal article" date="2019" name="Plant Biotechnol. J.">
        <title>The red bayberry genome and genetic basis of sex determination.</title>
        <authorList>
            <person name="Jia H.M."/>
            <person name="Jia H.J."/>
            <person name="Cai Q.L."/>
            <person name="Wang Y."/>
            <person name="Zhao H.B."/>
            <person name="Yang W.F."/>
            <person name="Wang G.Y."/>
            <person name="Li Y.H."/>
            <person name="Zhan D.L."/>
            <person name="Shen Y.T."/>
            <person name="Niu Q.F."/>
            <person name="Chang L."/>
            <person name="Qiu J."/>
            <person name="Zhao L."/>
            <person name="Xie H.B."/>
            <person name="Fu W.Y."/>
            <person name="Jin J."/>
            <person name="Li X.W."/>
            <person name="Jiao Y."/>
            <person name="Zhou C.C."/>
            <person name="Tu T."/>
            <person name="Chai C.Y."/>
            <person name="Gao J.L."/>
            <person name="Fan L.J."/>
            <person name="van de Weg E."/>
            <person name="Wang J.Y."/>
            <person name="Gao Z.S."/>
        </authorList>
    </citation>
    <scope>NUCLEOTIDE SEQUENCE [LARGE SCALE GENOMIC DNA]</scope>
    <source>
        <tissue evidence="2">Leaves</tissue>
    </source>
</reference>
<comment type="caution">
    <text evidence="2">The sequence shown here is derived from an EMBL/GenBank/DDBJ whole genome shotgun (WGS) entry which is preliminary data.</text>
</comment>
<protein>
    <submittedName>
        <fullName evidence="2">Uncharacterized protein</fullName>
    </submittedName>
</protein>
<dbReference type="EMBL" id="RXIC02000023">
    <property type="protein sequence ID" value="KAB1214791.1"/>
    <property type="molecule type" value="Genomic_DNA"/>
</dbReference>
<accession>A0A6A1VPH9</accession>
<name>A0A6A1VPH9_9ROSI</name>